<dbReference type="CDD" id="cd06262">
    <property type="entry name" value="metallo-hydrolase-like_MBL-fold"/>
    <property type="match status" value="1"/>
</dbReference>
<evidence type="ECO:0000256" key="3">
    <source>
        <dbReference type="ARBA" id="ARBA00022801"/>
    </source>
</evidence>
<dbReference type="AlphaFoldDB" id="A0A941EJS1"/>
<dbReference type="InterPro" id="IPR036866">
    <property type="entry name" value="RibonucZ/Hydroxyglut_hydro"/>
</dbReference>
<evidence type="ECO:0000256" key="4">
    <source>
        <dbReference type="ARBA" id="ARBA00022833"/>
    </source>
</evidence>
<evidence type="ECO:0000256" key="1">
    <source>
        <dbReference type="ARBA" id="ARBA00001947"/>
    </source>
</evidence>
<keyword evidence="7" id="KW-1185">Reference proteome</keyword>
<dbReference type="Gene3D" id="3.60.15.10">
    <property type="entry name" value="Ribonuclease Z/Hydroxyacylglutathione hydrolase-like"/>
    <property type="match status" value="1"/>
</dbReference>
<dbReference type="GO" id="GO:0016787">
    <property type="term" value="F:hydrolase activity"/>
    <property type="evidence" value="ECO:0007669"/>
    <property type="project" value="UniProtKB-KW"/>
</dbReference>
<name>A0A941EJS1_9ACTN</name>
<dbReference type="Pfam" id="PF00753">
    <property type="entry name" value="Lactamase_B"/>
    <property type="match status" value="1"/>
</dbReference>
<protein>
    <submittedName>
        <fullName evidence="6">MBL fold metallo-hydrolase</fullName>
    </submittedName>
</protein>
<dbReference type="Proteomes" id="UP000675781">
    <property type="component" value="Unassembled WGS sequence"/>
</dbReference>
<sequence>MLIAGFPAGSFGTNCYVVAPGPGERCVVVDPGQDAVGPLTELLREHRLRPAAVILTHGHLDHMWSVTPVCGAHDVPAYIHPADRFMLADPLKGVSAQFAAMVGGVTFTEPEQVRELADGKALGLTSVLGFDLVVDHAPGHTKGSVTFTLPRLDDAGDPDVMFSGDLLFAGSIGRSDLPGGDPAEMNVSLARVVLPRPDDTLVLPGHGGRTTIGRERASNPFLRGLRSVDSARPGL</sequence>
<gene>
    <name evidence="6" type="ORF">KDL01_05310</name>
</gene>
<dbReference type="EMBL" id="JAGSOG010000014">
    <property type="protein sequence ID" value="MBR7832666.1"/>
    <property type="molecule type" value="Genomic_DNA"/>
</dbReference>
<dbReference type="SMART" id="SM00849">
    <property type="entry name" value="Lactamase_B"/>
    <property type="match status" value="1"/>
</dbReference>
<dbReference type="GO" id="GO:0046872">
    <property type="term" value="F:metal ion binding"/>
    <property type="evidence" value="ECO:0007669"/>
    <property type="project" value="UniProtKB-KW"/>
</dbReference>
<proteinExistence type="predicted"/>
<dbReference type="RefSeq" id="WP_212527189.1">
    <property type="nucleotide sequence ID" value="NZ_JAGSOG010000014.1"/>
</dbReference>
<keyword evidence="4" id="KW-0862">Zinc</keyword>
<evidence type="ECO:0000256" key="2">
    <source>
        <dbReference type="ARBA" id="ARBA00022723"/>
    </source>
</evidence>
<dbReference type="PANTHER" id="PTHR46233:SF3">
    <property type="entry name" value="HYDROXYACYLGLUTATHIONE HYDROLASE GLOC"/>
    <property type="match status" value="1"/>
</dbReference>
<reference evidence="6" key="1">
    <citation type="submission" date="2021-04" db="EMBL/GenBank/DDBJ databases">
        <title>Genome based classification of Actinospica acidithermotolerans sp. nov., an actinobacterium isolated from an Indonesian hot spring.</title>
        <authorList>
            <person name="Kusuma A.B."/>
            <person name="Putra K.E."/>
            <person name="Nafisah S."/>
            <person name="Loh J."/>
            <person name="Nouioui I."/>
            <person name="Goodfellow M."/>
        </authorList>
    </citation>
    <scope>NUCLEOTIDE SEQUENCE</scope>
    <source>
        <strain evidence="6">CSCA 57</strain>
    </source>
</reference>
<comment type="cofactor">
    <cofactor evidence="1">
        <name>Zn(2+)</name>
        <dbReference type="ChEBI" id="CHEBI:29105"/>
    </cofactor>
</comment>
<evidence type="ECO:0000259" key="5">
    <source>
        <dbReference type="SMART" id="SM00849"/>
    </source>
</evidence>
<accession>A0A941EJS1</accession>
<evidence type="ECO:0000313" key="6">
    <source>
        <dbReference type="EMBL" id="MBR7832666.1"/>
    </source>
</evidence>
<comment type="caution">
    <text evidence="6">The sequence shown here is derived from an EMBL/GenBank/DDBJ whole genome shotgun (WGS) entry which is preliminary data.</text>
</comment>
<keyword evidence="2" id="KW-0479">Metal-binding</keyword>
<dbReference type="InterPro" id="IPR051453">
    <property type="entry name" value="MBL_Glyoxalase_II"/>
</dbReference>
<feature type="domain" description="Metallo-beta-lactamase" evidence="5">
    <location>
        <begin position="12"/>
        <end position="206"/>
    </location>
</feature>
<organism evidence="6 7">
    <name type="scientific">Actinospica durhamensis</name>
    <dbReference type="NCBI Taxonomy" id="1508375"/>
    <lineage>
        <taxon>Bacteria</taxon>
        <taxon>Bacillati</taxon>
        <taxon>Actinomycetota</taxon>
        <taxon>Actinomycetes</taxon>
        <taxon>Catenulisporales</taxon>
        <taxon>Actinospicaceae</taxon>
        <taxon>Actinospica</taxon>
    </lineage>
</organism>
<keyword evidence="3" id="KW-0378">Hydrolase</keyword>
<dbReference type="InterPro" id="IPR001279">
    <property type="entry name" value="Metallo-B-lactamas"/>
</dbReference>
<evidence type="ECO:0000313" key="7">
    <source>
        <dbReference type="Proteomes" id="UP000675781"/>
    </source>
</evidence>
<dbReference type="SUPFAM" id="SSF56281">
    <property type="entry name" value="Metallo-hydrolase/oxidoreductase"/>
    <property type="match status" value="1"/>
</dbReference>
<dbReference type="PANTHER" id="PTHR46233">
    <property type="entry name" value="HYDROXYACYLGLUTATHIONE HYDROLASE GLOC"/>
    <property type="match status" value="1"/>
</dbReference>